<reference evidence="2" key="2">
    <citation type="submission" date="2021-01" db="UniProtKB">
        <authorList>
            <consortium name="EnsemblMetazoa"/>
        </authorList>
    </citation>
    <scope>IDENTIFICATION</scope>
</reference>
<dbReference type="AlphaFoldDB" id="A0A7M7REK1"/>
<evidence type="ECO:0000256" key="1">
    <source>
        <dbReference type="SAM" id="Phobius"/>
    </source>
</evidence>
<evidence type="ECO:0000313" key="2">
    <source>
        <dbReference type="EnsemblMetazoa" id="XP_796133"/>
    </source>
</evidence>
<dbReference type="OrthoDB" id="10042902at2759"/>
<accession>A0A7M7REK1</accession>
<name>A0A7M7REK1_STRPU</name>
<sequence length="400" mass="46268">MALKCCEEHFSCSGTKLCLALVTRVMFIVHNLTSVARAVTVTDDRRLWFLALTIIGLLLETVFTIVKNKGEEWKWFCPSVLFFLAGSVPSIWILEFDLLNRRGVPAVSQDVQYTDDLVMARTWVLALEQLLLFVLIVGRWLLPKGEITRDQLSQLLLVYIATAADIIEFFDSFNSDESPYNRELITAVLTLWSWSLVQFTLVLTSTRGSPEYSLSVRPTQPRVLEETDVNKWHRLAKMRRVVMHTRIPWPWGRFGQVMPLPNPPGKNRVLPVRPEDEDKVYPYNRCACLESEIWAVMVALCLQDGPFLILRLILISHYKIFTHLSLFFTSKNALVLMLQLYRLIVVHQEKVAADNQRKLEHLKAQEEDERQSNVDLGETQMNDPYDIEQYRAAVQVLYRP</sequence>
<feature type="transmembrane region" description="Helical" evidence="1">
    <location>
        <begin position="47"/>
        <end position="66"/>
    </location>
</feature>
<dbReference type="InterPro" id="IPR019169">
    <property type="entry name" value="Transmembrane_26"/>
</dbReference>
<evidence type="ECO:0008006" key="4">
    <source>
        <dbReference type="Google" id="ProtNLM"/>
    </source>
</evidence>
<keyword evidence="3" id="KW-1185">Reference proteome</keyword>
<dbReference type="PANTHER" id="PTHR22168">
    <property type="entry name" value="TMEM26 PROTEIN"/>
    <property type="match status" value="1"/>
</dbReference>
<evidence type="ECO:0000313" key="3">
    <source>
        <dbReference type="Proteomes" id="UP000007110"/>
    </source>
</evidence>
<organism evidence="2 3">
    <name type="scientific">Strongylocentrotus purpuratus</name>
    <name type="common">Purple sea urchin</name>
    <dbReference type="NCBI Taxonomy" id="7668"/>
    <lineage>
        <taxon>Eukaryota</taxon>
        <taxon>Metazoa</taxon>
        <taxon>Echinodermata</taxon>
        <taxon>Eleutherozoa</taxon>
        <taxon>Echinozoa</taxon>
        <taxon>Echinoidea</taxon>
        <taxon>Euechinoidea</taxon>
        <taxon>Echinacea</taxon>
        <taxon>Camarodonta</taxon>
        <taxon>Echinidea</taxon>
        <taxon>Strongylocentrotidae</taxon>
        <taxon>Strongylocentrotus</taxon>
    </lineage>
</organism>
<dbReference type="Pfam" id="PF09772">
    <property type="entry name" value="Tmem26"/>
    <property type="match status" value="1"/>
</dbReference>
<feature type="transmembrane region" description="Helical" evidence="1">
    <location>
        <begin position="123"/>
        <end position="142"/>
    </location>
</feature>
<keyword evidence="1" id="KW-0812">Transmembrane</keyword>
<protein>
    <recommendedName>
        <fullName evidence="4">Transmembrane protein 26</fullName>
    </recommendedName>
</protein>
<feature type="transmembrane region" description="Helical" evidence="1">
    <location>
        <begin position="73"/>
        <end position="94"/>
    </location>
</feature>
<keyword evidence="1" id="KW-0472">Membrane</keyword>
<dbReference type="InParanoid" id="A0A7M7REK1"/>
<dbReference type="PANTHER" id="PTHR22168:SF7">
    <property type="entry name" value="TRANSMEMBRANE PROTEIN 26-LIKE"/>
    <property type="match status" value="1"/>
</dbReference>
<dbReference type="Proteomes" id="UP000007110">
    <property type="component" value="Unassembled WGS sequence"/>
</dbReference>
<reference evidence="3" key="1">
    <citation type="submission" date="2015-02" db="EMBL/GenBank/DDBJ databases">
        <title>Genome sequencing for Strongylocentrotus purpuratus.</title>
        <authorList>
            <person name="Murali S."/>
            <person name="Liu Y."/>
            <person name="Vee V."/>
            <person name="English A."/>
            <person name="Wang M."/>
            <person name="Skinner E."/>
            <person name="Han Y."/>
            <person name="Muzny D.M."/>
            <person name="Worley K.C."/>
            <person name="Gibbs R.A."/>
        </authorList>
    </citation>
    <scope>NUCLEOTIDE SEQUENCE</scope>
</reference>
<keyword evidence="1" id="KW-1133">Transmembrane helix</keyword>
<dbReference type="RefSeq" id="XP_796133.2">
    <property type="nucleotide sequence ID" value="XM_791040.2"/>
</dbReference>
<dbReference type="OMA" id="CLESEIW"/>
<dbReference type="EnsemblMetazoa" id="XM_791040">
    <property type="protein sequence ID" value="XP_796133"/>
    <property type="gene ID" value="LOC591480"/>
</dbReference>
<proteinExistence type="predicted"/>
<dbReference type="GeneID" id="591480"/>
<dbReference type="KEGG" id="spu:591480"/>